<evidence type="ECO:0000256" key="1">
    <source>
        <dbReference type="ARBA" id="ARBA00023242"/>
    </source>
</evidence>
<dbReference type="SMART" id="SM00906">
    <property type="entry name" value="Fungal_trans"/>
    <property type="match status" value="1"/>
</dbReference>
<feature type="region of interest" description="Disordered" evidence="2">
    <location>
        <begin position="701"/>
        <end position="735"/>
    </location>
</feature>
<protein>
    <submittedName>
        <fullName evidence="4">Fungal-specific transcription factor domain-containing protein</fullName>
    </submittedName>
</protein>
<dbReference type="Pfam" id="PF24864">
    <property type="entry name" value="DUF7730"/>
    <property type="match status" value="1"/>
</dbReference>
<dbReference type="GO" id="GO:0003700">
    <property type="term" value="F:DNA-binding transcription factor activity"/>
    <property type="evidence" value="ECO:0007669"/>
    <property type="project" value="InterPro"/>
</dbReference>
<dbReference type="CDD" id="cd12148">
    <property type="entry name" value="fungal_TF_MHR"/>
    <property type="match status" value="1"/>
</dbReference>
<dbReference type="EMBL" id="JAGSXJ010000002">
    <property type="protein sequence ID" value="KAH6695444.1"/>
    <property type="molecule type" value="Genomic_DNA"/>
</dbReference>
<keyword evidence="1" id="KW-0539">Nucleus</keyword>
<evidence type="ECO:0000259" key="3">
    <source>
        <dbReference type="SMART" id="SM00906"/>
    </source>
</evidence>
<organism evidence="4 5">
    <name type="scientific">Plectosphaerella plurivora</name>
    <dbReference type="NCBI Taxonomy" id="936078"/>
    <lineage>
        <taxon>Eukaryota</taxon>
        <taxon>Fungi</taxon>
        <taxon>Dikarya</taxon>
        <taxon>Ascomycota</taxon>
        <taxon>Pezizomycotina</taxon>
        <taxon>Sordariomycetes</taxon>
        <taxon>Hypocreomycetidae</taxon>
        <taxon>Glomerellales</taxon>
        <taxon>Plectosphaerellaceae</taxon>
        <taxon>Plectosphaerella</taxon>
    </lineage>
</organism>
<dbReference type="InterPro" id="IPR056632">
    <property type="entry name" value="DUF7730"/>
</dbReference>
<reference evidence="4" key="1">
    <citation type="journal article" date="2021" name="Nat. Commun.">
        <title>Genetic determinants of endophytism in the Arabidopsis root mycobiome.</title>
        <authorList>
            <person name="Mesny F."/>
            <person name="Miyauchi S."/>
            <person name="Thiergart T."/>
            <person name="Pickel B."/>
            <person name="Atanasova L."/>
            <person name="Karlsson M."/>
            <person name="Huettel B."/>
            <person name="Barry K.W."/>
            <person name="Haridas S."/>
            <person name="Chen C."/>
            <person name="Bauer D."/>
            <person name="Andreopoulos W."/>
            <person name="Pangilinan J."/>
            <person name="LaButti K."/>
            <person name="Riley R."/>
            <person name="Lipzen A."/>
            <person name="Clum A."/>
            <person name="Drula E."/>
            <person name="Henrissat B."/>
            <person name="Kohler A."/>
            <person name="Grigoriev I.V."/>
            <person name="Martin F.M."/>
            <person name="Hacquard S."/>
        </authorList>
    </citation>
    <scope>NUCLEOTIDE SEQUENCE</scope>
    <source>
        <strain evidence="4">MPI-SDFR-AT-0117</strain>
    </source>
</reference>
<evidence type="ECO:0000256" key="2">
    <source>
        <dbReference type="SAM" id="MobiDB-lite"/>
    </source>
</evidence>
<dbReference type="InterPro" id="IPR050987">
    <property type="entry name" value="AtrR-like"/>
</dbReference>
<dbReference type="GO" id="GO:0003677">
    <property type="term" value="F:DNA binding"/>
    <property type="evidence" value="ECO:0007669"/>
    <property type="project" value="InterPro"/>
</dbReference>
<keyword evidence="5" id="KW-1185">Reference proteome</keyword>
<dbReference type="PANTHER" id="PTHR46910">
    <property type="entry name" value="TRANSCRIPTION FACTOR PDR1"/>
    <property type="match status" value="1"/>
</dbReference>
<dbReference type="PANTHER" id="PTHR46910:SF8">
    <property type="entry name" value="ZN(II)2CYS6 TRANSCRIPTION FACTOR (EUROFUNG)"/>
    <property type="match status" value="1"/>
</dbReference>
<gene>
    <name evidence="4" type="ORF">F5X68DRAFT_244073</name>
</gene>
<dbReference type="GO" id="GO:0008270">
    <property type="term" value="F:zinc ion binding"/>
    <property type="evidence" value="ECO:0007669"/>
    <property type="project" value="InterPro"/>
</dbReference>
<feature type="compositionally biased region" description="Polar residues" evidence="2">
    <location>
        <begin position="851"/>
        <end position="863"/>
    </location>
</feature>
<name>A0A9P8VJ20_9PEZI</name>
<dbReference type="OrthoDB" id="3266505at2759"/>
<accession>A0A9P8VJ20</accession>
<proteinExistence type="predicted"/>
<feature type="region of interest" description="Disordered" evidence="2">
    <location>
        <begin position="842"/>
        <end position="863"/>
    </location>
</feature>
<evidence type="ECO:0000313" key="5">
    <source>
        <dbReference type="Proteomes" id="UP000770015"/>
    </source>
</evidence>
<sequence>MRRLYHIIKQRHFHADKTPGDDAAKKRHKTWSRYQLAEAKMMVWRGCVCDRTVPGDDPEARPTHSDFCLHGEGRCHQMYPRNETDYHTLQALGFLLSCRQGYFDLVHMLYTTNTFTLNTHRLAEALLTQVVPGMPRIISPMIHQVTSLELFVGFRLFRYHHITQDGPTPDELSERQRFRTFVDLLPKAFPNLQRLHIFLDNGIFYDYIAIRSHIEQLKTEFFEPLRLLARNLPRLRHFSIATEHWVFMQVLFLDGMTSSKYRVAQETEGLHGMKAWYPSGASKEDRGRPGTGFWVKKGTTARRILSEENKMLYGLVRVKAELNPWIFQLSSRNFDQIITSALPDGDPQPQLGDANLESLGSERLPILSVLGWQLPPETTMQALLEDYFVSVHWFSLVILEPKFRAQFDSIRGGYASPDQKPYLVLLSLVLALSSWYCSKRPSPGSEEPETHWAEWASTLIRSVESLMFEIMDGNTVEHIQTFILLGSFHCYHGKPKAAFSLLGAAIKTAQAISLHREPTRGTVNDVEERKRIWWTIYTWDRWSSITYGRPFGIDDRDCTISMPRDFYENRRFASEADQEDLVCYSAYQRELNKLYVTASPMLKSIFSARSSAARNGGRRISQAWNLNLMNQTHHKLKHWRAALPEHLVLDVGQDILLHSSAAVRAHRLQALSLQLTFDHLIIFFHRSLLAKQLRIMSQPEAPESTVLPSHSSPSFLSDTSRPDSQTAGPTPSSPEEWWEAALRTSRVTQLPYTAQLATDGHLVAFLGINLLNAAIVLVICALTDPLTDRAQEAKRNITRVARMQEVLGKRSQLALQSSAVLRSMIYMIVQKEAEAMLASVESTKDPGSGDEPTNTVQTHNQPSYSVEDALRLPLTAPGDGMNYAGLNSTSFLENHTDEGRRLNESLATVQRFFVDNDLTRLPPTGILGAMTHLGHSAENVSCVGQGQNLPQNQPQGVGRDFGYGDVQDDVFWLWNPMEDVAGFQQQ</sequence>
<dbReference type="GO" id="GO:0006351">
    <property type="term" value="P:DNA-templated transcription"/>
    <property type="evidence" value="ECO:0007669"/>
    <property type="project" value="InterPro"/>
</dbReference>
<feature type="domain" description="Xylanolytic transcriptional activator regulatory" evidence="3">
    <location>
        <begin position="498"/>
        <end position="569"/>
    </location>
</feature>
<evidence type="ECO:0000313" key="4">
    <source>
        <dbReference type="EMBL" id="KAH6695444.1"/>
    </source>
</evidence>
<feature type="compositionally biased region" description="Polar residues" evidence="2">
    <location>
        <begin position="706"/>
        <end position="730"/>
    </location>
</feature>
<dbReference type="InterPro" id="IPR007219">
    <property type="entry name" value="XnlR_reg_dom"/>
</dbReference>
<comment type="caution">
    <text evidence="4">The sequence shown here is derived from an EMBL/GenBank/DDBJ whole genome shotgun (WGS) entry which is preliminary data.</text>
</comment>
<dbReference type="AlphaFoldDB" id="A0A9P8VJ20"/>
<dbReference type="Pfam" id="PF04082">
    <property type="entry name" value="Fungal_trans"/>
    <property type="match status" value="1"/>
</dbReference>
<dbReference type="Proteomes" id="UP000770015">
    <property type="component" value="Unassembled WGS sequence"/>
</dbReference>